<keyword evidence="3" id="KW-0547">Nucleotide-binding</keyword>
<comment type="caution">
    <text evidence="3">The sequence shown here is derived from an EMBL/GenBank/DDBJ whole genome shotgun (WGS) entry which is preliminary data.</text>
</comment>
<dbReference type="Pfam" id="PF09339">
    <property type="entry name" value="HTH_IclR"/>
    <property type="match status" value="1"/>
</dbReference>
<dbReference type="InterPro" id="IPR005471">
    <property type="entry name" value="Tscrpt_reg_IclR_N"/>
</dbReference>
<dbReference type="EC" id="3.6.4.12" evidence="3"/>
<evidence type="ECO:0000259" key="2">
    <source>
        <dbReference type="Pfam" id="PF09339"/>
    </source>
</evidence>
<dbReference type="Gene3D" id="1.10.10.10">
    <property type="entry name" value="Winged helix-like DNA-binding domain superfamily/Winged helix DNA-binding domain"/>
    <property type="match status" value="1"/>
</dbReference>
<protein>
    <submittedName>
        <fullName evidence="3">ATP-dependent DNA helicase RecG</fullName>
        <ecNumber evidence="3">3.6.4.12</ecNumber>
    </submittedName>
</protein>
<dbReference type="SUPFAM" id="SSF46785">
    <property type="entry name" value="Winged helix' DNA-binding domain"/>
    <property type="match status" value="1"/>
</dbReference>
<sequence length="470" mass="51760">MQASEVDRTLELSGEALVAALTDLVEGQYLERKSGRVSAKDLAVPLVAMANSEGGVIVVGLHGGQPDGVPEGKVNDLRQASLDHTEPPVRCSVDEREVPGSDGVARTLLILRVDPSESMHRLTNGTVYLRVGDESKKLSAAQSQELAYDRGAVMYEAAPVRMEVADLDGSQLEAYRSVLGAPTVESMLRARDLVDRQGSVTTAACLLFDDRPQTTFPNALIRVLRYGDTERGTGRSMSLEDGADLRFEGSIPAQIHRAAATIEDLMPKWRQLTDAGRFEPRPRIPRDAWLEGLVNAVIHRSYSMMGDHIRVEIFPNRIEIHSPGRFPGIVNPDRPLEIDRYARNPRIARVCSDLGITRELGEGIRRIFEEMRGRGLVDPVYTQSSAAVRLVLWASDALPSEVLARLTPSARAILDVMRQGQRPMGTGEISDLADVTRMTATRALRQLQDEGLVTWDGRTAKDPRATWRMA</sequence>
<accession>A0A852X1L0</accession>
<evidence type="ECO:0000313" key="4">
    <source>
        <dbReference type="Proteomes" id="UP000592181"/>
    </source>
</evidence>
<dbReference type="PANTHER" id="PTHR30595">
    <property type="entry name" value="GLPR-RELATED TRANSCRIPTIONAL REPRESSOR"/>
    <property type="match status" value="1"/>
</dbReference>
<evidence type="ECO:0000259" key="1">
    <source>
        <dbReference type="Pfam" id="PF04326"/>
    </source>
</evidence>
<name>A0A852X1L0_9MICO</name>
<dbReference type="Proteomes" id="UP000592181">
    <property type="component" value="Unassembled WGS sequence"/>
</dbReference>
<dbReference type="GO" id="GO:0006355">
    <property type="term" value="P:regulation of DNA-templated transcription"/>
    <property type="evidence" value="ECO:0007669"/>
    <property type="project" value="InterPro"/>
</dbReference>
<keyword evidence="3" id="KW-0378">Hydrolase</keyword>
<feature type="domain" description="Schlafen AlbA-2" evidence="1">
    <location>
        <begin position="26"/>
        <end position="138"/>
    </location>
</feature>
<keyword evidence="4" id="KW-1185">Reference proteome</keyword>
<organism evidence="3 4">
    <name type="scientific">Janibacter alkaliphilus</name>
    <dbReference type="NCBI Taxonomy" id="1069963"/>
    <lineage>
        <taxon>Bacteria</taxon>
        <taxon>Bacillati</taxon>
        <taxon>Actinomycetota</taxon>
        <taxon>Actinomycetes</taxon>
        <taxon>Micrococcales</taxon>
        <taxon>Intrasporangiaceae</taxon>
        <taxon>Janibacter</taxon>
    </lineage>
</organism>
<dbReference type="InterPro" id="IPR007421">
    <property type="entry name" value="Schlafen_AlbA_2_dom"/>
</dbReference>
<dbReference type="EMBL" id="JACBZX010000001">
    <property type="protein sequence ID" value="NYG36318.1"/>
    <property type="molecule type" value="Genomic_DNA"/>
</dbReference>
<proteinExistence type="predicted"/>
<keyword evidence="3" id="KW-0347">Helicase</keyword>
<dbReference type="AlphaFoldDB" id="A0A852X1L0"/>
<dbReference type="GO" id="GO:0003678">
    <property type="term" value="F:DNA helicase activity"/>
    <property type="evidence" value="ECO:0007669"/>
    <property type="project" value="UniProtKB-EC"/>
</dbReference>
<dbReference type="Gene3D" id="3.30.950.30">
    <property type="entry name" value="Schlafen, AAA domain"/>
    <property type="match status" value="1"/>
</dbReference>
<evidence type="ECO:0000313" key="3">
    <source>
        <dbReference type="EMBL" id="NYG36318.1"/>
    </source>
</evidence>
<keyword evidence="3" id="KW-0067">ATP-binding</keyword>
<gene>
    <name evidence="3" type="ORF">BJY28_000787</name>
</gene>
<reference evidence="3 4" key="1">
    <citation type="submission" date="2020-07" db="EMBL/GenBank/DDBJ databases">
        <title>Sequencing the genomes of 1000 actinobacteria strains.</title>
        <authorList>
            <person name="Klenk H.-P."/>
        </authorList>
    </citation>
    <scope>NUCLEOTIDE SEQUENCE [LARGE SCALE GENOMIC DNA]</scope>
    <source>
        <strain evidence="3 4">DSM 24723</strain>
    </source>
</reference>
<dbReference type="PANTHER" id="PTHR30595:SF6">
    <property type="entry name" value="SCHLAFEN ALBA-2 DOMAIN-CONTAINING PROTEIN"/>
    <property type="match status" value="1"/>
</dbReference>
<feature type="domain" description="HTH iclR-type" evidence="2">
    <location>
        <begin position="412"/>
        <end position="456"/>
    </location>
</feature>
<dbReference type="GO" id="GO:0003677">
    <property type="term" value="F:DNA binding"/>
    <property type="evidence" value="ECO:0007669"/>
    <property type="project" value="InterPro"/>
</dbReference>
<dbReference type="GO" id="GO:0016787">
    <property type="term" value="F:hydrolase activity"/>
    <property type="evidence" value="ECO:0007669"/>
    <property type="project" value="UniProtKB-KW"/>
</dbReference>
<dbReference type="Gene3D" id="3.30.565.60">
    <property type="match status" value="1"/>
</dbReference>
<dbReference type="InterPro" id="IPR036390">
    <property type="entry name" value="WH_DNA-bd_sf"/>
</dbReference>
<dbReference type="RefSeq" id="WP_179461845.1">
    <property type="nucleotide sequence ID" value="NZ_JACBZX010000001.1"/>
</dbReference>
<dbReference type="InterPro" id="IPR038475">
    <property type="entry name" value="RecG_C_sf"/>
</dbReference>
<dbReference type="Pfam" id="PF13749">
    <property type="entry name" value="HATPase_c_4"/>
    <property type="match status" value="1"/>
</dbReference>
<dbReference type="InterPro" id="IPR036388">
    <property type="entry name" value="WH-like_DNA-bd_sf"/>
</dbReference>
<dbReference type="InterPro" id="IPR038461">
    <property type="entry name" value="Schlafen_AlbA_2_dom_sf"/>
</dbReference>
<dbReference type="Pfam" id="PF04326">
    <property type="entry name" value="SLFN_AlbA_2"/>
    <property type="match status" value="1"/>
</dbReference>